<feature type="region of interest" description="Disordered" evidence="4">
    <location>
        <begin position="332"/>
        <end position="354"/>
    </location>
</feature>
<gene>
    <name evidence="6" type="ORF">ACFQQL_06660</name>
</gene>
<dbReference type="Gene3D" id="3.40.50.2300">
    <property type="match status" value="2"/>
</dbReference>
<reference evidence="7" key="1">
    <citation type="journal article" date="2019" name="Int. J. Syst. Evol. Microbiol.">
        <title>The Global Catalogue of Microorganisms (GCM) 10K type strain sequencing project: providing services to taxonomists for standard genome sequencing and annotation.</title>
        <authorList>
            <consortium name="The Broad Institute Genomics Platform"/>
            <consortium name="The Broad Institute Genome Sequencing Center for Infectious Disease"/>
            <person name="Wu L."/>
            <person name="Ma J."/>
        </authorList>
    </citation>
    <scope>NUCLEOTIDE SEQUENCE [LARGE SCALE GENOMIC DNA]</scope>
    <source>
        <strain evidence="7">JCM 1490</strain>
    </source>
</reference>
<evidence type="ECO:0000313" key="6">
    <source>
        <dbReference type="EMBL" id="MFC7404787.1"/>
    </source>
</evidence>
<sequence>MAKVTLQSIADKVGVSRMTVSNAFSRPDQLSAAMRERILTTAAELGYVGPDPAARALARGRTGAVGLLFNGPISEAFEDQVAAETVAAVGDELGRRGLALTILPPPPDETFIPARDVVIDGALVYACDPSSAGVAWLARRQIPLVAMDQDFGADVPAVRIDDRGGARAGAQHLLDLGHRRIGMLTIDPGSDTGDGPAANYVSRERIAGWREPLGADHEVAIAYAPYKRHDDVVAAATRLLTEHDVTAVLCFSDAFARALYAAADAVGRAIPEDLSVVGFDDNPLGLTLVPPLTTVRQDVSAKGRLAVTALADLLQGRSVTTQVLPTELVVRDSTAPPSGARVNPSARRGSPRTR</sequence>
<accession>A0ABW2Q831</accession>
<dbReference type="InterPro" id="IPR010982">
    <property type="entry name" value="Lambda_DNA-bd_dom_sf"/>
</dbReference>
<dbReference type="EMBL" id="JBHTCQ010000001">
    <property type="protein sequence ID" value="MFC7404787.1"/>
    <property type="molecule type" value="Genomic_DNA"/>
</dbReference>
<dbReference type="Pfam" id="PF13377">
    <property type="entry name" value="Peripla_BP_3"/>
    <property type="match status" value="1"/>
</dbReference>
<protein>
    <submittedName>
        <fullName evidence="6">LacI family DNA-binding transcriptional regulator</fullName>
    </submittedName>
</protein>
<keyword evidence="1" id="KW-0805">Transcription regulation</keyword>
<organism evidence="6 7">
    <name type="scientific">Georgenia alba</name>
    <dbReference type="NCBI Taxonomy" id="2233858"/>
    <lineage>
        <taxon>Bacteria</taxon>
        <taxon>Bacillati</taxon>
        <taxon>Actinomycetota</taxon>
        <taxon>Actinomycetes</taxon>
        <taxon>Micrococcales</taxon>
        <taxon>Bogoriellaceae</taxon>
        <taxon>Georgenia</taxon>
    </lineage>
</organism>
<dbReference type="InterPro" id="IPR046335">
    <property type="entry name" value="LacI/GalR-like_sensor"/>
</dbReference>
<evidence type="ECO:0000256" key="1">
    <source>
        <dbReference type="ARBA" id="ARBA00023015"/>
    </source>
</evidence>
<evidence type="ECO:0000313" key="7">
    <source>
        <dbReference type="Proteomes" id="UP001596455"/>
    </source>
</evidence>
<dbReference type="PANTHER" id="PTHR30146:SF138">
    <property type="entry name" value="TRANSCRIPTIONAL REGULATORY PROTEIN"/>
    <property type="match status" value="1"/>
</dbReference>
<dbReference type="Gene3D" id="1.10.260.40">
    <property type="entry name" value="lambda repressor-like DNA-binding domains"/>
    <property type="match status" value="1"/>
</dbReference>
<dbReference type="InterPro" id="IPR000843">
    <property type="entry name" value="HTH_LacI"/>
</dbReference>
<keyword evidence="3" id="KW-0804">Transcription</keyword>
<dbReference type="RefSeq" id="WP_382392517.1">
    <property type="nucleotide sequence ID" value="NZ_JBHTCQ010000001.1"/>
</dbReference>
<feature type="domain" description="HTH lacI-type" evidence="5">
    <location>
        <begin position="4"/>
        <end position="59"/>
    </location>
</feature>
<keyword evidence="2 6" id="KW-0238">DNA-binding</keyword>
<keyword evidence="7" id="KW-1185">Reference proteome</keyword>
<dbReference type="PROSITE" id="PS50932">
    <property type="entry name" value="HTH_LACI_2"/>
    <property type="match status" value="1"/>
</dbReference>
<dbReference type="SUPFAM" id="SSF53822">
    <property type="entry name" value="Periplasmic binding protein-like I"/>
    <property type="match status" value="1"/>
</dbReference>
<dbReference type="Pfam" id="PF00356">
    <property type="entry name" value="LacI"/>
    <property type="match status" value="1"/>
</dbReference>
<comment type="caution">
    <text evidence="6">The sequence shown here is derived from an EMBL/GenBank/DDBJ whole genome shotgun (WGS) entry which is preliminary data.</text>
</comment>
<dbReference type="Proteomes" id="UP001596455">
    <property type="component" value="Unassembled WGS sequence"/>
</dbReference>
<dbReference type="SMART" id="SM00354">
    <property type="entry name" value="HTH_LACI"/>
    <property type="match status" value="1"/>
</dbReference>
<dbReference type="SUPFAM" id="SSF47413">
    <property type="entry name" value="lambda repressor-like DNA-binding domains"/>
    <property type="match status" value="1"/>
</dbReference>
<dbReference type="CDD" id="cd01392">
    <property type="entry name" value="HTH_LacI"/>
    <property type="match status" value="1"/>
</dbReference>
<evidence type="ECO:0000256" key="4">
    <source>
        <dbReference type="SAM" id="MobiDB-lite"/>
    </source>
</evidence>
<evidence type="ECO:0000256" key="2">
    <source>
        <dbReference type="ARBA" id="ARBA00023125"/>
    </source>
</evidence>
<dbReference type="InterPro" id="IPR028082">
    <property type="entry name" value="Peripla_BP_I"/>
</dbReference>
<dbReference type="GO" id="GO:0003677">
    <property type="term" value="F:DNA binding"/>
    <property type="evidence" value="ECO:0007669"/>
    <property type="project" value="UniProtKB-KW"/>
</dbReference>
<proteinExistence type="predicted"/>
<name>A0ABW2Q831_9MICO</name>
<evidence type="ECO:0000259" key="5">
    <source>
        <dbReference type="PROSITE" id="PS50932"/>
    </source>
</evidence>
<dbReference type="PANTHER" id="PTHR30146">
    <property type="entry name" value="LACI-RELATED TRANSCRIPTIONAL REPRESSOR"/>
    <property type="match status" value="1"/>
</dbReference>
<dbReference type="CDD" id="cd06279">
    <property type="entry name" value="PBP1_LacI-like"/>
    <property type="match status" value="1"/>
</dbReference>
<evidence type="ECO:0000256" key="3">
    <source>
        <dbReference type="ARBA" id="ARBA00023163"/>
    </source>
</evidence>